<feature type="transmembrane region" description="Helical" evidence="4">
    <location>
        <begin position="6"/>
        <end position="35"/>
    </location>
</feature>
<dbReference type="STRING" id="1797513.A2782_00090"/>
<dbReference type="AlphaFoldDB" id="A0A1G1V139"/>
<keyword evidence="4" id="KW-0472">Membrane</keyword>
<dbReference type="GO" id="GO:0043190">
    <property type="term" value="C:ATP-binding cassette (ABC) transporter complex"/>
    <property type="evidence" value="ECO:0007669"/>
    <property type="project" value="InterPro"/>
</dbReference>
<dbReference type="SUPFAM" id="SSF53850">
    <property type="entry name" value="Periplasmic binding protein-like II"/>
    <property type="match status" value="1"/>
</dbReference>
<keyword evidence="3" id="KW-0732">Signal</keyword>
<dbReference type="PANTHER" id="PTHR30290:SF9">
    <property type="entry name" value="OLIGOPEPTIDE-BINDING PROTEIN APPA"/>
    <property type="match status" value="1"/>
</dbReference>
<dbReference type="InterPro" id="IPR039424">
    <property type="entry name" value="SBP_5"/>
</dbReference>
<dbReference type="GO" id="GO:0015833">
    <property type="term" value="P:peptide transport"/>
    <property type="evidence" value="ECO:0007669"/>
    <property type="project" value="TreeGrafter"/>
</dbReference>
<reference evidence="6 7" key="1">
    <citation type="journal article" date="2016" name="Nat. Commun.">
        <title>Thousands of microbial genomes shed light on interconnected biogeochemical processes in an aquifer system.</title>
        <authorList>
            <person name="Anantharaman K."/>
            <person name="Brown C.T."/>
            <person name="Hug L.A."/>
            <person name="Sharon I."/>
            <person name="Castelle C.J."/>
            <person name="Probst A.J."/>
            <person name="Thomas B.C."/>
            <person name="Singh A."/>
            <person name="Wilkins M.J."/>
            <person name="Karaoz U."/>
            <person name="Brodie E.L."/>
            <person name="Williams K.H."/>
            <person name="Hubbard S.S."/>
            <person name="Banfield J.F."/>
        </authorList>
    </citation>
    <scope>NUCLEOTIDE SEQUENCE [LARGE SCALE GENOMIC DNA]</scope>
</reference>
<evidence type="ECO:0000259" key="5">
    <source>
        <dbReference type="Pfam" id="PF00496"/>
    </source>
</evidence>
<dbReference type="Gene3D" id="3.10.105.10">
    <property type="entry name" value="Dipeptide-binding Protein, Domain 3"/>
    <property type="match status" value="1"/>
</dbReference>
<feature type="domain" description="Solute-binding protein family 5" evidence="5">
    <location>
        <begin position="84"/>
        <end position="375"/>
    </location>
</feature>
<dbReference type="PANTHER" id="PTHR30290">
    <property type="entry name" value="PERIPLASMIC BINDING COMPONENT OF ABC TRANSPORTER"/>
    <property type="match status" value="1"/>
</dbReference>
<organism evidence="6 7">
    <name type="scientific">Candidatus Blackburnbacteria bacterium RIFCSPHIGHO2_01_FULL_43_15b</name>
    <dbReference type="NCBI Taxonomy" id="1797513"/>
    <lineage>
        <taxon>Bacteria</taxon>
        <taxon>Candidatus Blackburniibacteriota</taxon>
    </lineage>
</organism>
<keyword evidence="4" id="KW-0812">Transmembrane</keyword>
<keyword evidence="2" id="KW-0813">Transport</keyword>
<evidence type="ECO:0000313" key="6">
    <source>
        <dbReference type="EMBL" id="OGY09107.1"/>
    </source>
</evidence>
<evidence type="ECO:0000313" key="7">
    <source>
        <dbReference type="Proteomes" id="UP000177967"/>
    </source>
</evidence>
<dbReference type="InterPro" id="IPR030678">
    <property type="entry name" value="Peptide/Ni-bd"/>
</dbReference>
<comment type="caution">
    <text evidence="6">The sequence shown here is derived from an EMBL/GenBank/DDBJ whole genome shotgun (WGS) entry which is preliminary data.</text>
</comment>
<sequence>MKTLHYWSIFISAFLSRFKLVLLGSVLLGVFVFLFSSKMSRFLAFFQTGNTIGVVDKFNLDNLPLFIQQEISVGLTRLDANNQPIPGIATAWESQENGRVWIFHIGNYKWQDGTKIQAKDINYQFKDAKKEVTDATTIKFTLNKDPYVPFPTAVTRPVFKRGLIGAGDWKVTGLTTITGQFSRSLTLVNRKTDAKKTYRFYDTEDIALTAYKLGQVRQLVGITDPKDLSTWNNAKIDIKTNEDRYVGIFLDMQNKVTSDKNIRQALAYAINKDEFPEKRAISVISPKSWVFNPQVKDYKYNPDRAKELLKNVPADVRKNLPINLVTLPGLLPVADKIKKNWEDMGLHANIQVINAPPDDFQALLWIQSIPPDPDQYSLWHSTQMEANITNYGPPAKESPRIDKLLEDGRRTLDPEARKSIYYDFQRFLLEDLPVIPLFYPVTYTITRK</sequence>
<dbReference type="PIRSF" id="PIRSF002741">
    <property type="entry name" value="MppA"/>
    <property type="match status" value="1"/>
</dbReference>
<dbReference type="EMBL" id="MHBW01000016">
    <property type="protein sequence ID" value="OGY09107.1"/>
    <property type="molecule type" value="Genomic_DNA"/>
</dbReference>
<dbReference type="InterPro" id="IPR000914">
    <property type="entry name" value="SBP_5_dom"/>
</dbReference>
<dbReference type="GO" id="GO:1904680">
    <property type="term" value="F:peptide transmembrane transporter activity"/>
    <property type="evidence" value="ECO:0007669"/>
    <property type="project" value="TreeGrafter"/>
</dbReference>
<dbReference type="Pfam" id="PF00496">
    <property type="entry name" value="SBP_bac_5"/>
    <property type="match status" value="1"/>
</dbReference>
<accession>A0A1G1V139</accession>
<dbReference type="Gene3D" id="3.40.190.10">
    <property type="entry name" value="Periplasmic binding protein-like II"/>
    <property type="match status" value="1"/>
</dbReference>
<evidence type="ECO:0000256" key="1">
    <source>
        <dbReference type="ARBA" id="ARBA00005695"/>
    </source>
</evidence>
<name>A0A1G1V139_9BACT</name>
<keyword evidence="4" id="KW-1133">Transmembrane helix</keyword>
<gene>
    <name evidence="6" type="ORF">A2782_00090</name>
</gene>
<dbReference type="GO" id="GO:0042597">
    <property type="term" value="C:periplasmic space"/>
    <property type="evidence" value="ECO:0007669"/>
    <property type="project" value="UniProtKB-ARBA"/>
</dbReference>
<evidence type="ECO:0000256" key="4">
    <source>
        <dbReference type="SAM" id="Phobius"/>
    </source>
</evidence>
<evidence type="ECO:0000256" key="2">
    <source>
        <dbReference type="ARBA" id="ARBA00022448"/>
    </source>
</evidence>
<dbReference type="Proteomes" id="UP000177967">
    <property type="component" value="Unassembled WGS sequence"/>
</dbReference>
<protein>
    <recommendedName>
        <fullName evidence="5">Solute-binding protein family 5 domain-containing protein</fullName>
    </recommendedName>
</protein>
<evidence type="ECO:0000256" key="3">
    <source>
        <dbReference type="ARBA" id="ARBA00022729"/>
    </source>
</evidence>
<comment type="similarity">
    <text evidence="1">Belongs to the bacterial solute-binding protein 5 family.</text>
</comment>
<proteinExistence type="inferred from homology"/>
<dbReference type="CDD" id="cd00995">
    <property type="entry name" value="PBP2_NikA_DppA_OppA_like"/>
    <property type="match status" value="1"/>
</dbReference>